<keyword evidence="2" id="KW-1185">Reference proteome</keyword>
<proteinExistence type="predicted"/>
<evidence type="ECO:0000313" key="2">
    <source>
        <dbReference type="Proteomes" id="UP001165960"/>
    </source>
</evidence>
<evidence type="ECO:0000313" key="1">
    <source>
        <dbReference type="EMBL" id="KAJ9081884.1"/>
    </source>
</evidence>
<dbReference type="EMBL" id="QTSX02001453">
    <property type="protein sequence ID" value="KAJ9081884.1"/>
    <property type="molecule type" value="Genomic_DNA"/>
</dbReference>
<organism evidence="1 2">
    <name type="scientific">Entomophthora muscae</name>
    <dbReference type="NCBI Taxonomy" id="34485"/>
    <lineage>
        <taxon>Eukaryota</taxon>
        <taxon>Fungi</taxon>
        <taxon>Fungi incertae sedis</taxon>
        <taxon>Zoopagomycota</taxon>
        <taxon>Entomophthoromycotina</taxon>
        <taxon>Entomophthoromycetes</taxon>
        <taxon>Entomophthorales</taxon>
        <taxon>Entomophthoraceae</taxon>
        <taxon>Entomophthora</taxon>
    </lineage>
</organism>
<protein>
    <submittedName>
        <fullName evidence="1">Uncharacterized protein</fullName>
    </submittedName>
</protein>
<reference evidence="1" key="1">
    <citation type="submission" date="2022-04" db="EMBL/GenBank/DDBJ databases">
        <title>Genome of the entomopathogenic fungus Entomophthora muscae.</title>
        <authorList>
            <person name="Elya C."/>
            <person name="Lovett B.R."/>
            <person name="Lee E."/>
            <person name="Macias A.M."/>
            <person name="Hajek A.E."/>
            <person name="De Bivort B.L."/>
            <person name="Kasson M.T."/>
            <person name="De Fine Licht H.H."/>
            <person name="Stajich J.E."/>
        </authorList>
    </citation>
    <scope>NUCLEOTIDE SEQUENCE</scope>
    <source>
        <strain evidence="1">Berkeley</strain>
    </source>
</reference>
<dbReference type="Proteomes" id="UP001165960">
    <property type="component" value="Unassembled WGS sequence"/>
</dbReference>
<accession>A0ACC2U521</accession>
<gene>
    <name evidence="1" type="ORF">DSO57_1010094</name>
</gene>
<name>A0ACC2U521_9FUNG</name>
<comment type="caution">
    <text evidence="1">The sequence shown here is derived from an EMBL/GenBank/DDBJ whole genome shotgun (WGS) entry which is preliminary data.</text>
</comment>
<sequence length="563" mass="62050">MKCMVAFNKLTLGLVLPRLCQGLKVMIHSDLGTASHVKPLFEIGNVLIQRNHTISYAAPDTNKRYAKGYPFDFYSLGKPMLDPLILMDFKDRIKANTDLENDILMTPNLATLLAQSYNAIYPRLTSLVLAVKPDVLICEFMSPVCRDVAIIQQIPLITGLQTTDGFGLIDSPLTTTSMHFKAITIDTLSFYQRFIEKVVLPLKNFKDYHQAKYAINKARRNNGVPPSSPFGDLSSTLAIANTFVGFEAAVPLTPNLKLVGPIRPNSTDPLTPELTDFLTSHTSVVYVAFGSLLTPSHRDITNIIQGALTALDNGTIDGIIWGLSKITINDFPETFTVNNKHIKAKALFDGSHPHVKLLSWAPQTSILNHPSTRIFISHGGLESTFEAILSTTPMLCIPFLADQPRNALKVEAAGIGKYMPRTKANPELITHTIQDILDDASGEIKVNMRRMYTLAQQGTRRKAEAADAIEDYVATAKECRPFQPHSYYDIACEAKHLIPARMSYIQASLIDVYSAAALVSIIGIATTIYSIHALLATPSPHQNPSRARNPSTYLSNPHQPPKC</sequence>